<comment type="caution">
    <text evidence="1">The sequence shown here is derived from an EMBL/GenBank/DDBJ whole genome shotgun (WGS) entry which is preliminary data.</text>
</comment>
<proteinExistence type="predicted"/>
<dbReference type="Proteomes" id="UP000245981">
    <property type="component" value="Unassembled WGS sequence"/>
</dbReference>
<protein>
    <submittedName>
        <fullName evidence="1">Immunity protein 50 of polymorphic toxin system</fullName>
    </submittedName>
</protein>
<dbReference type="AlphaFoldDB" id="A0A2V2BH04"/>
<dbReference type="Pfam" id="PF15594">
    <property type="entry name" value="Imm50"/>
    <property type="match status" value="1"/>
</dbReference>
<dbReference type="RefSeq" id="WP_109717133.1">
    <property type="nucleotide sequence ID" value="NZ_QGHF01000004.1"/>
</dbReference>
<organism evidence="1 2">
    <name type="scientific">Pantoea allii</name>
    <dbReference type="NCBI Taxonomy" id="574096"/>
    <lineage>
        <taxon>Bacteria</taxon>
        <taxon>Pseudomonadati</taxon>
        <taxon>Pseudomonadota</taxon>
        <taxon>Gammaproteobacteria</taxon>
        <taxon>Enterobacterales</taxon>
        <taxon>Erwiniaceae</taxon>
        <taxon>Pantoea</taxon>
    </lineage>
</organism>
<dbReference type="EMBL" id="QGHF01000004">
    <property type="protein sequence ID" value="PWK97489.1"/>
    <property type="molecule type" value="Genomic_DNA"/>
</dbReference>
<dbReference type="InterPro" id="IPR028957">
    <property type="entry name" value="Imm50"/>
</dbReference>
<name>A0A2V2BH04_9GAMM</name>
<gene>
    <name evidence="1" type="ORF">C7431_104166</name>
</gene>
<evidence type="ECO:0000313" key="2">
    <source>
        <dbReference type="Proteomes" id="UP000245981"/>
    </source>
</evidence>
<evidence type="ECO:0000313" key="1">
    <source>
        <dbReference type="EMBL" id="PWK97489.1"/>
    </source>
</evidence>
<reference evidence="1 2" key="1">
    <citation type="submission" date="2018-05" db="EMBL/GenBank/DDBJ databases">
        <title>Genomic Encyclopedia of Type Strains, Phase IV (KMG-V): Genome sequencing to study the core and pangenomes of soil and plant-associated prokaryotes.</title>
        <authorList>
            <person name="Whitman W."/>
        </authorList>
    </citation>
    <scope>NUCLEOTIDE SEQUENCE [LARGE SCALE GENOMIC DNA]</scope>
    <source>
        <strain evidence="1 2">PNA 200-10</strain>
    </source>
</reference>
<dbReference type="OrthoDB" id="6428913at2"/>
<sequence length="129" mass="15216">MWFKNAIGKEKIQFMFDNELNIQNIEISSFSLERFSDLKIHFFCKEIPKKHPEKWKKDGFNALSLVINFGDVIHLNATGSGIGFFCSPEIKSFENYSEIKIKNNELDFYCKSKFLTIESITPYIDERWD</sequence>
<accession>A0A2V2BH04</accession>